<dbReference type="Pfam" id="PF00994">
    <property type="entry name" value="MoCF_biosynth"/>
    <property type="match status" value="1"/>
</dbReference>
<dbReference type="RefSeq" id="WP_052880812.1">
    <property type="nucleotide sequence ID" value="NZ_CP010904.1"/>
</dbReference>
<dbReference type="STRING" id="1307763.L21SP4_00085"/>
<dbReference type="SUPFAM" id="SSF53218">
    <property type="entry name" value="Molybdenum cofactor biosynthesis proteins"/>
    <property type="match status" value="1"/>
</dbReference>
<reference evidence="2 3" key="2">
    <citation type="journal article" date="2016" name="ISME J.">
        <title>Characterization of the first cultured representative of Verrucomicrobia subdivision 5 indicates the proposal of a novel phylum.</title>
        <authorList>
            <person name="Spring S."/>
            <person name="Bunk B."/>
            <person name="Sproer C."/>
            <person name="Schumann P."/>
            <person name="Rohde M."/>
            <person name="Tindall B.J."/>
            <person name="Klenk H.P."/>
        </authorList>
    </citation>
    <scope>NUCLEOTIDE SEQUENCE [LARGE SCALE GENOMIC DNA]</scope>
    <source>
        <strain evidence="2 3">L21-Fru-AB</strain>
    </source>
</reference>
<feature type="domain" description="MoaB/Mog" evidence="1">
    <location>
        <begin position="6"/>
        <end position="174"/>
    </location>
</feature>
<dbReference type="PANTHER" id="PTHR13939:SF0">
    <property type="entry name" value="NMN AMIDOHYDROLASE-LIKE PROTEIN YFAY"/>
    <property type="match status" value="1"/>
</dbReference>
<gene>
    <name evidence="2" type="primary">yfaY</name>
    <name evidence="2" type="ORF">L21SP4_00085</name>
</gene>
<evidence type="ECO:0000313" key="2">
    <source>
        <dbReference type="EMBL" id="AKJ63372.1"/>
    </source>
</evidence>
<sequence>MTVPAELVSIGSELLSGRTVNTHAQTLGAALLPLGLRLERDTTIPDGTAVIAETVGDALARVPLVFVSGGLGPTADDVTCEALASLLGRDILEDPGALESMRRKYAQRGRAMNTVSRRQARVLRGAAAVENPRGMAPGQRIELEGERILFVLPGPSREFAAMLDQSILPFLSERYAGKSPRPVRIIHTEGLGESEIVERLERENLPPPEIQTAFYAGNGRVEILLSCGPGDESLLEATACRFRTLLS</sequence>
<dbReference type="Gene3D" id="3.40.980.10">
    <property type="entry name" value="MoaB/Mog-like domain"/>
    <property type="match status" value="1"/>
</dbReference>
<dbReference type="GO" id="GO:0016787">
    <property type="term" value="F:hydrolase activity"/>
    <property type="evidence" value="ECO:0007669"/>
    <property type="project" value="UniProtKB-KW"/>
</dbReference>
<evidence type="ECO:0000313" key="3">
    <source>
        <dbReference type="Proteomes" id="UP000035268"/>
    </source>
</evidence>
<dbReference type="PANTHER" id="PTHR13939">
    <property type="entry name" value="NICOTINAMIDE-NUCLEOTIDE AMIDOHYDROLASE PNCC"/>
    <property type="match status" value="1"/>
</dbReference>
<dbReference type="Proteomes" id="UP000035268">
    <property type="component" value="Chromosome"/>
</dbReference>
<protein>
    <submittedName>
        <fullName evidence="2">NMN amidohydrolase-like protein YfaY</fullName>
    </submittedName>
</protein>
<keyword evidence="2" id="KW-0378">Hydrolase</keyword>
<dbReference type="AlphaFoldDB" id="A0A0G3EDC8"/>
<dbReference type="OrthoDB" id="9801454at2"/>
<dbReference type="KEGG" id="vbl:L21SP4_00085"/>
<dbReference type="InterPro" id="IPR001453">
    <property type="entry name" value="MoaB/Mog_dom"/>
</dbReference>
<evidence type="ECO:0000259" key="1">
    <source>
        <dbReference type="SMART" id="SM00852"/>
    </source>
</evidence>
<dbReference type="EMBL" id="CP010904">
    <property type="protein sequence ID" value="AKJ63372.1"/>
    <property type="molecule type" value="Genomic_DNA"/>
</dbReference>
<accession>A0A0G3EDC8</accession>
<organism evidence="2 3">
    <name type="scientific">Kiritimatiella glycovorans</name>
    <dbReference type="NCBI Taxonomy" id="1307763"/>
    <lineage>
        <taxon>Bacteria</taxon>
        <taxon>Pseudomonadati</taxon>
        <taxon>Kiritimatiellota</taxon>
        <taxon>Kiritimatiellia</taxon>
        <taxon>Kiritimatiellales</taxon>
        <taxon>Kiritimatiellaceae</taxon>
        <taxon>Kiritimatiella</taxon>
    </lineage>
</organism>
<name>A0A0G3EDC8_9BACT</name>
<reference evidence="3" key="1">
    <citation type="submission" date="2015-02" db="EMBL/GenBank/DDBJ databases">
        <title>Description and complete genome sequence of the first cultured representative of the subdivision 5 of the Verrucomicrobia phylum.</title>
        <authorList>
            <person name="Spring S."/>
            <person name="Bunk B."/>
            <person name="Sproer C."/>
            <person name="Klenk H.-P."/>
        </authorList>
    </citation>
    <scope>NUCLEOTIDE SEQUENCE [LARGE SCALE GENOMIC DNA]</scope>
    <source>
        <strain evidence="3">L21-Fru-AB</strain>
    </source>
</reference>
<dbReference type="CDD" id="cd00885">
    <property type="entry name" value="cinA"/>
    <property type="match status" value="1"/>
</dbReference>
<dbReference type="SMART" id="SM00852">
    <property type="entry name" value="MoCF_biosynth"/>
    <property type="match status" value="1"/>
</dbReference>
<dbReference type="InterPro" id="IPR050101">
    <property type="entry name" value="CinA"/>
</dbReference>
<proteinExistence type="predicted"/>
<dbReference type="InterPro" id="IPR036425">
    <property type="entry name" value="MoaB/Mog-like_dom_sf"/>
</dbReference>
<keyword evidence="3" id="KW-1185">Reference proteome</keyword>